<organism evidence="1 2">
    <name type="scientific">Flaviflexus ciconiae</name>
    <dbReference type="NCBI Taxonomy" id="2496867"/>
    <lineage>
        <taxon>Bacteria</taxon>
        <taxon>Bacillati</taxon>
        <taxon>Actinomycetota</taxon>
        <taxon>Actinomycetes</taxon>
        <taxon>Actinomycetales</taxon>
        <taxon>Actinomycetaceae</taxon>
        <taxon>Flaviflexus</taxon>
    </lineage>
</organism>
<dbReference type="Proteomes" id="UP000280344">
    <property type="component" value="Chromosome"/>
</dbReference>
<dbReference type="EMBL" id="CP034593">
    <property type="protein sequence ID" value="AZQ77668.1"/>
    <property type="molecule type" value="Genomic_DNA"/>
</dbReference>
<gene>
    <name evidence="1" type="ORF">EJ997_10270</name>
</gene>
<evidence type="ECO:0000313" key="2">
    <source>
        <dbReference type="Proteomes" id="UP000280344"/>
    </source>
</evidence>
<name>A0A3Q9G7V5_9ACTO</name>
<proteinExistence type="predicted"/>
<dbReference type="OrthoDB" id="2184509at2"/>
<accession>A0A3Q9G7V5</accession>
<evidence type="ECO:0008006" key="3">
    <source>
        <dbReference type="Google" id="ProtNLM"/>
    </source>
</evidence>
<reference evidence="1 2" key="1">
    <citation type="submission" date="2018-12" db="EMBL/GenBank/DDBJ databases">
        <title>Complete genome sequence of Flaviflexus sp. H23T48.</title>
        <authorList>
            <person name="Bae J.-W."/>
            <person name="Lee J.-Y."/>
        </authorList>
    </citation>
    <scope>NUCLEOTIDE SEQUENCE [LARGE SCALE GENOMIC DNA]</scope>
    <source>
        <strain evidence="1 2">H23T48</strain>
    </source>
</reference>
<keyword evidence="2" id="KW-1185">Reference proteome</keyword>
<dbReference type="InterPro" id="IPR058154">
    <property type="entry name" value="Bxb1_TTP-like"/>
</dbReference>
<evidence type="ECO:0000313" key="1">
    <source>
        <dbReference type="EMBL" id="AZQ77668.1"/>
    </source>
</evidence>
<dbReference type="AlphaFoldDB" id="A0A3Q9G7V5"/>
<dbReference type="Pfam" id="PF25681">
    <property type="entry name" value="Phage_TTP_17"/>
    <property type="match status" value="1"/>
</dbReference>
<sequence>MAEGTSAILAGAPVDATGGVLTAPIGTTGPTSAIDAIADFIKTGFVGEDGITKTVDASDEKIKAWGGSTVKIVRSEHSVTYAFTFLESANATVLKLIHGEENVIITPPTADHGGQVEIRERGELIERQEFVFDMKDGKTRIREFVPDGQLSHTGDVQFVHSAIISYTVTIEAFPDGDGVKAYSYMDDGATTAA</sequence>
<dbReference type="KEGG" id="flh:EJ997_10270"/>
<protein>
    <recommendedName>
        <fullName evidence="3">Phage tail protein</fullName>
    </recommendedName>
</protein>
<dbReference type="RefSeq" id="WP_126704471.1">
    <property type="nucleotide sequence ID" value="NZ_CP034593.1"/>
</dbReference>